<proteinExistence type="predicted"/>
<dbReference type="InterPro" id="IPR011032">
    <property type="entry name" value="GroES-like_sf"/>
</dbReference>
<gene>
    <name evidence="1" type="ORF">Amac_072540</name>
</gene>
<evidence type="ECO:0000313" key="2">
    <source>
        <dbReference type="Proteomes" id="UP000331127"/>
    </source>
</evidence>
<accession>A0A5M3WW08</accession>
<dbReference type="RefSeq" id="WP_218041493.1">
    <property type="nucleotide sequence ID" value="NZ_BAAAHL010000081.1"/>
</dbReference>
<dbReference type="EMBL" id="BLAE01000048">
    <property type="protein sequence ID" value="GES13657.1"/>
    <property type="molecule type" value="Genomic_DNA"/>
</dbReference>
<name>A0A5M3WW08_9ACTN</name>
<organism evidence="1 2">
    <name type="scientific">Acrocarpospora macrocephala</name>
    <dbReference type="NCBI Taxonomy" id="150177"/>
    <lineage>
        <taxon>Bacteria</taxon>
        <taxon>Bacillati</taxon>
        <taxon>Actinomycetota</taxon>
        <taxon>Actinomycetes</taxon>
        <taxon>Streptosporangiales</taxon>
        <taxon>Streptosporangiaceae</taxon>
        <taxon>Acrocarpospora</taxon>
    </lineage>
</organism>
<dbReference type="Proteomes" id="UP000331127">
    <property type="component" value="Unassembled WGS sequence"/>
</dbReference>
<protein>
    <submittedName>
        <fullName evidence="1">Uncharacterized protein</fullName>
    </submittedName>
</protein>
<dbReference type="Gene3D" id="3.90.180.10">
    <property type="entry name" value="Medium-chain alcohol dehydrogenases, catalytic domain"/>
    <property type="match status" value="1"/>
</dbReference>
<dbReference type="SUPFAM" id="SSF50129">
    <property type="entry name" value="GroES-like"/>
    <property type="match status" value="1"/>
</dbReference>
<dbReference type="Gene3D" id="3.40.50.720">
    <property type="entry name" value="NAD(P)-binding Rossmann-like Domain"/>
    <property type="match status" value="1"/>
</dbReference>
<reference evidence="1 2" key="1">
    <citation type="submission" date="2019-10" db="EMBL/GenBank/DDBJ databases">
        <title>Whole genome shotgun sequence of Acrocarpospora macrocephala NBRC 16266.</title>
        <authorList>
            <person name="Ichikawa N."/>
            <person name="Kimura A."/>
            <person name="Kitahashi Y."/>
            <person name="Komaki H."/>
            <person name="Oguchi A."/>
        </authorList>
    </citation>
    <scope>NUCLEOTIDE SEQUENCE [LARGE SCALE GENOMIC DNA]</scope>
    <source>
        <strain evidence="1 2">NBRC 16266</strain>
    </source>
</reference>
<comment type="caution">
    <text evidence="1">The sequence shown here is derived from an EMBL/GenBank/DDBJ whole genome shotgun (WGS) entry which is preliminary data.</text>
</comment>
<dbReference type="AlphaFoldDB" id="A0A5M3WW08"/>
<keyword evidence="2" id="KW-1185">Reference proteome</keyword>
<evidence type="ECO:0000313" key="1">
    <source>
        <dbReference type="EMBL" id="GES13657.1"/>
    </source>
</evidence>
<sequence>MRGVLVSDHLDRSPEYLAKAAAWLADGSLRTRETVAEGLDQAPAAFLGVLRGANTGTMLVRLTEGGRHRLHRSSQ</sequence>